<feature type="transmembrane region" description="Helical" evidence="2">
    <location>
        <begin position="348"/>
        <end position="369"/>
    </location>
</feature>
<feature type="compositionally biased region" description="Low complexity" evidence="1">
    <location>
        <begin position="316"/>
        <end position="335"/>
    </location>
</feature>
<feature type="transmembrane region" description="Helical" evidence="2">
    <location>
        <begin position="153"/>
        <end position="171"/>
    </location>
</feature>
<keyword evidence="4" id="KW-1185">Reference proteome</keyword>
<feature type="transmembrane region" description="Helical" evidence="2">
    <location>
        <begin position="121"/>
        <end position="141"/>
    </location>
</feature>
<sequence>MSPRVAARDPAADAATPRLLPRGQIEPVLATILGAVLLPVCFYWLRFTWTWWRTSQPRSSLALVALAMWTVMTVDEAFIIAYAAAFDACTVPYYNATPPLSPALGACRAAYYFQATDQLQNLGACLMVIATTLRFAHVFAATSARRRARLARVLVATAVVVCAIRAVIIAAKQYVVDVENGSIEPSTVQTVLDVDVASMNAAYLVYGMLDLICLGMGARYIFRLRAEIQADMGAPPAKLRGLRISVPRLASLKATARRLRRNSSSARGPTPSSVASMTVEKPAAPLLSPARTRRAPATGDSPVDAHAMAPAPPSGSSPASSRRASPHGDPSASASATRARLAQLVRQLRLRLALCVGMLLVFIASSALADAIPAVLLNTVTTACLKLFAAGDMLAMTGLKRILMAQRAARHPGATSGMSAGGGVGKTARPVRARGGGGWRR</sequence>
<evidence type="ECO:0000313" key="4">
    <source>
        <dbReference type="Proteomes" id="UP000054350"/>
    </source>
</evidence>
<evidence type="ECO:0000313" key="3">
    <source>
        <dbReference type="EMBL" id="KNE61183.1"/>
    </source>
</evidence>
<evidence type="ECO:0000256" key="1">
    <source>
        <dbReference type="SAM" id="MobiDB-lite"/>
    </source>
</evidence>
<keyword evidence="2" id="KW-0812">Transmembrane</keyword>
<dbReference type="AlphaFoldDB" id="A0A0L0SF74"/>
<gene>
    <name evidence="3" type="ORF">AMAG_06934</name>
</gene>
<name>A0A0L0SF74_ALLM3</name>
<keyword evidence="2" id="KW-1133">Transmembrane helix</keyword>
<keyword evidence="2" id="KW-0472">Membrane</keyword>
<feature type="region of interest" description="Disordered" evidence="1">
    <location>
        <begin position="413"/>
        <end position="441"/>
    </location>
</feature>
<reference evidence="4" key="2">
    <citation type="submission" date="2009-11" db="EMBL/GenBank/DDBJ databases">
        <title>The Genome Sequence of Allomyces macrogynus strain ATCC 38327.</title>
        <authorList>
            <consortium name="The Broad Institute Genome Sequencing Platform"/>
            <person name="Russ C."/>
            <person name="Cuomo C."/>
            <person name="Shea T."/>
            <person name="Young S.K."/>
            <person name="Zeng Q."/>
            <person name="Koehrsen M."/>
            <person name="Haas B."/>
            <person name="Borodovsky M."/>
            <person name="Guigo R."/>
            <person name="Alvarado L."/>
            <person name="Berlin A."/>
            <person name="Borenstein D."/>
            <person name="Chen Z."/>
            <person name="Engels R."/>
            <person name="Freedman E."/>
            <person name="Gellesch M."/>
            <person name="Goldberg J."/>
            <person name="Griggs A."/>
            <person name="Gujja S."/>
            <person name="Heiman D."/>
            <person name="Hepburn T."/>
            <person name="Howarth C."/>
            <person name="Jen D."/>
            <person name="Larson L."/>
            <person name="Lewis B."/>
            <person name="Mehta T."/>
            <person name="Park D."/>
            <person name="Pearson M."/>
            <person name="Roberts A."/>
            <person name="Saif S."/>
            <person name="Shenoy N."/>
            <person name="Sisk P."/>
            <person name="Stolte C."/>
            <person name="Sykes S."/>
            <person name="Walk T."/>
            <person name="White J."/>
            <person name="Yandava C."/>
            <person name="Burger G."/>
            <person name="Gray M.W."/>
            <person name="Holland P.W.H."/>
            <person name="King N."/>
            <person name="Lang F.B.F."/>
            <person name="Roger A.J."/>
            <person name="Ruiz-Trillo I."/>
            <person name="Lander E."/>
            <person name="Nusbaum C."/>
        </authorList>
    </citation>
    <scope>NUCLEOTIDE SEQUENCE [LARGE SCALE GENOMIC DNA]</scope>
    <source>
        <strain evidence="4">ATCC 38327</strain>
    </source>
</reference>
<protein>
    <submittedName>
        <fullName evidence="3">Uncharacterized protein</fullName>
    </submittedName>
</protein>
<accession>A0A0L0SF74</accession>
<evidence type="ECO:0000256" key="2">
    <source>
        <dbReference type="SAM" id="Phobius"/>
    </source>
</evidence>
<organism evidence="3 4">
    <name type="scientific">Allomyces macrogynus (strain ATCC 38327)</name>
    <name type="common">Allomyces javanicus var. macrogynus</name>
    <dbReference type="NCBI Taxonomy" id="578462"/>
    <lineage>
        <taxon>Eukaryota</taxon>
        <taxon>Fungi</taxon>
        <taxon>Fungi incertae sedis</taxon>
        <taxon>Blastocladiomycota</taxon>
        <taxon>Blastocladiomycetes</taxon>
        <taxon>Blastocladiales</taxon>
        <taxon>Blastocladiaceae</taxon>
        <taxon>Allomyces</taxon>
    </lineage>
</organism>
<dbReference type="EMBL" id="GG745337">
    <property type="protein sequence ID" value="KNE61183.1"/>
    <property type="molecule type" value="Genomic_DNA"/>
</dbReference>
<proteinExistence type="predicted"/>
<dbReference type="VEuPathDB" id="FungiDB:AMAG_06934"/>
<reference evidence="3 4" key="1">
    <citation type="submission" date="2009-11" db="EMBL/GenBank/DDBJ databases">
        <title>Annotation of Allomyces macrogynus ATCC 38327.</title>
        <authorList>
            <consortium name="The Broad Institute Genome Sequencing Platform"/>
            <person name="Russ C."/>
            <person name="Cuomo C."/>
            <person name="Burger G."/>
            <person name="Gray M.W."/>
            <person name="Holland P.W.H."/>
            <person name="King N."/>
            <person name="Lang F.B.F."/>
            <person name="Roger A.J."/>
            <person name="Ruiz-Trillo I."/>
            <person name="Young S.K."/>
            <person name="Zeng Q."/>
            <person name="Gargeya S."/>
            <person name="Fitzgerald M."/>
            <person name="Haas B."/>
            <person name="Abouelleil A."/>
            <person name="Alvarado L."/>
            <person name="Arachchi H.M."/>
            <person name="Berlin A."/>
            <person name="Chapman S.B."/>
            <person name="Gearin G."/>
            <person name="Goldberg J."/>
            <person name="Griggs A."/>
            <person name="Gujja S."/>
            <person name="Hansen M."/>
            <person name="Heiman D."/>
            <person name="Howarth C."/>
            <person name="Larimer J."/>
            <person name="Lui A."/>
            <person name="MacDonald P.J.P."/>
            <person name="McCowen C."/>
            <person name="Montmayeur A."/>
            <person name="Murphy C."/>
            <person name="Neiman D."/>
            <person name="Pearson M."/>
            <person name="Priest M."/>
            <person name="Roberts A."/>
            <person name="Saif S."/>
            <person name="Shea T."/>
            <person name="Sisk P."/>
            <person name="Stolte C."/>
            <person name="Sykes S."/>
            <person name="Wortman J."/>
            <person name="Nusbaum C."/>
            <person name="Birren B."/>
        </authorList>
    </citation>
    <scope>NUCLEOTIDE SEQUENCE [LARGE SCALE GENOMIC DNA]</scope>
    <source>
        <strain evidence="3 4">ATCC 38327</strain>
    </source>
</reference>
<feature type="transmembrane region" description="Helical" evidence="2">
    <location>
        <begin position="201"/>
        <end position="222"/>
    </location>
</feature>
<feature type="region of interest" description="Disordered" evidence="1">
    <location>
        <begin position="255"/>
        <end position="335"/>
    </location>
</feature>
<feature type="transmembrane region" description="Helical" evidence="2">
    <location>
        <begin position="61"/>
        <end position="85"/>
    </location>
</feature>
<dbReference type="Proteomes" id="UP000054350">
    <property type="component" value="Unassembled WGS sequence"/>
</dbReference>
<feature type="transmembrane region" description="Helical" evidence="2">
    <location>
        <begin position="375"/>
        <end position="395"/>
    </location>
</feature>
<feature type="transmembrane region" description="Helical" evidence="2">
    <location>
        <begin position="28"/>
        <end position="49"/>
    </location>
</feature>